<organism evidence="2 3">
    <name type="scientific">Teratosphaeria nubilosa</name>
    <dbReference type="NCBI Taxonomy" id="161662"/>
    <lineage>
        <taxon>Eukaryota</taxon>
        <taxon>Fungi</taxon>
        <taxon>Dikarya</taxon>
        <taxon>Ascomycota</taxon>
        <taxon>Pezizomycotina</taxon>
        <taxon>Dothideomycetes</taxon>
        <taxon>Dothideomycetidae</taxon>
        <taxon>Mycosphaerellales</taxon>
        <taxon>Teratosphaeriaceae</taxon>
        <taxon>Teratosphaeria</taxon>
    </lineage>
</organism>
<dbReference type="Proteomes" id="UP000799436">
    <property type="component" value="Unassembled WGS sequence"/>
</dbReference>
<protein>
    <submittedName>
        <fullName evidence="2">Uncharacterized protein</fullName>
    </submittedName>
</protein>
<feature type="compositionally biased region" description="Low complexity" evidence="1">
    <location>
        <begin position="335"/>
        <end position="347"/>
    </location>
</feature>
<feature type="compositionally biased region" description="Polar residues" evidence="1">
    <location>
        <begin position="169"/>
        <end position="179"/>
    </location>
</feature>
<feature type="region of interest" description="Disordered" evidence="1">
    <location>
        <begin position="597"/>
        <end position="621"/>
    </location>
</feature>
<proteinExistence type="predicted"/>
<reference evidence="2" key="1">
    <citation type="journal article" date="2020" name="Stud. Mycol.">
        <title>101 Dothideomycetes genomes: a test case for predicting lifestyles and emergence of pathogens.</title>
        <authorList>
            <person name="Haridas S."/>
            <person name="Albert R."/>
            <person name="Binder M."/>
            <person name="Bloem J."/>
            <person name="Labutti K."/>
            <person name="Salamov A."/>
            <person name="Andreopoulos B."/>
            <person name="Baker S."/>
            <person name="Barry K."/>
            <person name="Bills G."/>
            <person name="Bluhm B."/>
            <person name="Cannon C."/>
            <person name="Castanera R."/>
            <person name="Culley D."/>
            <person name="Daum C."/>
            <person name="Ezra D."/>
            <person name="Gonzalez J."/>
            <person name="Henrissat B."/>
            <person name="Kuo A."/>
            <person name="Liang C."/>
            <person name="Lipzen A."/>
            <person name="Lutzoni F."/>
            <person name="Magnuson J."/>
            <person name="Mondo S."/>
            <person name="Nolan M."/>
            <person name="Ohm R."/>
            <person name="Pangilinan J."/>
            <person name="Park H.-J."/>
            <person name="Ramirez L."/>
            <person name="Alfaro M."/>
            <person name="Sun H."/>
            <person name="Tritt A."/>
            <person name="Yoshinaga Y."/>
            <person name="Zwiers L.-H."/>
            <person name="Turgeon B."/>
            <person name="Goodwin S."/>
            <person name="Spatafora J."/>
            <person name="Crous P."/>
            <person name="Grigoriev I."/>
        </authorList>
    </citation>
    <scope>NUCLEOTIDE SEQUENCE</scope>
    <source>
        <strain evidence="2">CBS 116005</strain>
    </source>
</reference>
<evidence type="ECO:0000313" key="2">
    <source>
        <dbReference type="EMBL" id="KAF2767970.1"/>
    </source>
</evidence>
<keyword evidence="3" id="KW-1185">Reference proteome</keyword>
<feature type="compositionally biased region" description="Polar residues" evidence="1">
    <location>
        <begin position="324"/>
        <end position="334"/>
    </location>
</feature>
<feature type="compositionally biased region" description="Low complexity" evidence="1">
    <location>
        <begin position="597"/>
        <end position="616"/>
    </location>
</feature>
<feature type="region of interest" description="Disordered" evidence="1">
    <location>
        <begin position="400"/>
        <end position="422"/>
    </location>
</feature>
<sequence length="724" mass="78563">MTYSSSAEPSPAFTTSEYYNMMQQCTADDSMADGILSMQQTPLQQHFPDQSQFQQNPFLDASGGAEQYRNFPLPTQMPQSVFDSPNEINRRTLTQEQFDAFGGLIDSSNSLDIYSDAFQGNQDVLSQIFPNYQTQHSKQLLDYPNGLPMTMSNYESSIPSSGSERSASFPSNSSMQEQAAFSAPPSEWSDSRSSSAASGKLDAAPGQVLPTQQLSAATISIWQPGQSKPVDVNDLRKEFTQANMARQCSQQMQHAEQPLAFPSDEAFLRRDPHNPNSLLAQSMGNIGINTSQPQQQATFKSPLPPSSIASRRQRPGPLALNSGAMRSQSYSGVIQPSSSPGQMQSGQLAPTQQSLRRIKSSINGGVAAGRVQKSQPGSAQRSPLNFSTFAEAMNSPKALRHASLQSNDSLAPPTPLSPSEFPRQELQLPGTAYANSGQVSRQPSISETDAEHALQFAPPASTLQQKASSPPHTPMYYQQNLMQQRIGNNVITENTPPQSAPASQQCFPTTTFTAPPTSQAFMQPQAFAPQQHSVNVIAPEQHFQVPNLVYTPQRPQTAGGLMMARAPSSQQLSNSDAHAIMAQQIQLQMQMQMLQQALPQGQPQSLPPSQQQSMSQDMRTAPQASYQNMFSAAPSVPSMQVTAQVPKQAPQAPSEFFVHEYNPPESVKRAATPRKNPPGAVVEQKQYTFAHATPAHYAEKHRKANSLDGKTSTSPASSIDAGSV</sequence>
<feature type="compositionally biased region" description="Low complexity" evidence="1">
    <location>
        <begin position="182"/>
        <end position="198"/>
    </location>
</feature>
<gene>
    <name evidence="2" type="ORF">EJ03DRAFT_137477</name>
</gene>
<dbReference type="EMBL" id="ML995849">
    <property type="protein sequence ID" value="KAF2767970.1"/>
    <property type="molecule type" value="Genomic_DNA"/>
</dbReference>
<feature type="region of interest" description="Disordered" evidence="1">
    <location>
        <begin position="152"/>
        <end position="206"/>
    </location>
</feature>
<feature type="compositionally biased region" description="Polar residues" evidence="1">
    <location>
        <begin position="288"/>
        <end position="299"/>
    </location>
</feature>
<accession>A0A6G1L5S4</accession>
<feature type="region of interest" description="Disordered" evidence="1">
    <location>
        <begin position="693"/>
        <end position="724"/>
    </location>
</feature>
<feature type="region of interest" description="Disordered" evidence="1">
    <location>
        <begin position="288"/>
        <end position="354"/>
    </location>
</feature>
<dbReference type="AlphaFoldDB" id="A0A6G1L5S4"/>
<feature type="compositionally biased region" description="Low complexity" evidence="1">
    <location>
        <begin position="152"/>
        <end position="168"/>
    </location>
</feature>
<feature type="compositionally biased region" description="Polar residues" evidence="1">
    <location>
        <begin position="708"/>
        <end position="717"/>
    </location>
</feature>
<name>A0A6G1L5S4_9PEZI</name>
<dbReference type="OrthoDB" id="6159439at2759"/>
<evidence type="ECO:0000313" key="3">
    <source>
        <dbReference type="Proteomes" id="UP000799436"/>
    </source>
</evidence>
<evidence type="ECO:0000256" key="1">
    <source>
        <dbReference type="SAM" id="MobiDB-lite"/>
    </source>
</evidence>